<reference evidence="1" key="1">
    <citation type="submission" date="2023-08" db="EMBL/GenBank/DDBJ databases">
        <title>Complete genome sequence of Mycoplasma seminis 2200.</title>
        <authorList>
            <person name="Spergser J."/>
        </authorList>
    </citation>
    <scope>NUCLEOTIDE SEQUENCE [LARGE SCALE GENOMIC DNA]</scope>
    <source>
        <strain evidence="1">2200</strain>
    </source>
</reference>
<dbReference type="GO" id="GO:0016787">
    <property type="term" value="F:hydrolase activity"/>
    <property type="evidence" value="ECO:0007669"/>
    <property type="project" value="UniProtKB-KW"/>
</dbReference>
<dbReference type="NCBIfam" id="TIGR00099">
    <property type="entry name" value="Cof-subfamily"/>
    <property type="match status" value="1"/>
</dbReference>
<dbReference type="Gene3D" id="3.40.50.1000">
    <property type="entry name" value="HAD superfamily/HAD-like"/>
    <property type="match status" value="1"/>
</dbReference>
<dbReference type="InterPro" id="IPR036412">
    <property type="entry name" value="HAD-like_sf"/>
</dbReference>
<name>A0ABY9HB32_9MOLU</name>
<sequence length="284" mass="32531">MNKKWAIFSDVDGTIYPFPDKQLSEVNRAKVRELAEKNIPFVINTGNPPLAKIQRLADELNVRYLCCSNGAMIYDNLEKKALHTELIDRAKAEIIWDLALKHQVTLYYMGNDQYYMYNSTPETNEFLTTFNEYNDWIRDGRINEDLHKIEAYGLAQNLENFHKACLQAQIPLDIINVSNKYIEITNIGISKASGMKWLCENVFQAPLEDVMVIGDSANDIPMFKAAGYSYAMDNADKLTKAAAKYYTSAVEQDGLAEAIDDYLYRSDFELKRAISQQQSKKNKK</sequence>
<dbReference type="RefSeq" id="WP_305938219.1">
    <property type="nucleotide sequence ID" value="NZ_CP132191.1"/>
</dbReference>
<dbReference type="InterPro" id="IPR006379">
    <property type="entry name" value="HAD-SF_hydro_IIB"/>
</dbReference>
<dbReference type="InterPro" id="IPR023214">
    <property type="entry name" value="HAD_sf"/>
</dbReference>
<dbReference type="EMBL" id="CP132191">
    <property type="protein sequence ID" value="WLP85795.1"/>
    <property type="molecule type" value="Genomic_DNA"/>
</dbReference>
<dbReference type="Gene3D" id="3.30.1240.10">
    <property type="match status" value="1"/>
</dbReference>
<dbReference type="Pfam" id="PF08282">
    <property type="entry name" value="Hydrolase_3"/>
    <property type="match status" value="1"/>
</dbReference>
<gene>
    <name evidence="1" type="ORF">Q8852_01455</name>
</gene>
<dbReference type="EC" id="3.1.3.-" evidence="1"/>
<dbReference type="SFLD" id="SFLDS00003">
    <property type="entry name" value="Haloacid_Dehalogenase"/>
    <property type="match status" value="1"/>
</dbReference>
<dbReference type="NCBIfam" id="TIGR01484">
    <property type="entry name" value="HAD-SF-IIB"/>
    <property type="match status" value="1"/>
</dbReference>
<protein>
    <submittedName>
        <fullName evidence="1">HAD family hydrolase</fullName>
        <ecNumber evidence="1">3.1.3.-</ecNumber>
    </submittedName>
</protein>
<evidence type="ECO:0000313" key="1">
    <source>
        <dbReference type="EMBL" id="WLP85795.1"/>
    </source>
</evidence>
<accession>A0ABY9HB32</accession>
<dbReference type="PROSITE" id="PS01229">
    <property type="entry name" value="COF_2"/>
    <property type="match status" value="1"/>
</dbReference>
<keyword evidence="1" id="KW-0378">Hydrolase</keyword>
<keyword evidence="2" id="KW-1185">Reference proteome</keyword>
<proteinExistence type="predicted"/>
<dbReference type="SFLD" id="SFLDG01140">
    <property type="entry name" value="C2.B:_Phosphomannomutase_and_P"/>
    <property type="match status" value="1"/>
</dbReference>
<dbReference type="SUPFAM" id="SSF56784">
    <property type="entry name" value="HAD-like"/>
    <property type="match status" value="1"/>
</dbReference>
<dbReference type="PANTHER" id="PTHR10000">
    <property type="entry name" value="PHOSPHOSERINE PHOSPHATASE"/>
    <property type="match status" value="1"/>
</dbReference>
<organism evidence="1 2">
    <name type="scientific">Mycoplasma seminis</name>
    <dbReference type="NCBI Taxonomy" id="512749"/>
    <lineage>
        <taxon>Bacteria</taxon>
        <taxon>Bacillati</taxon>
        <taxon>Mycoplasmatota</taxon>
        <taxon>Mollicutes</taxon>
        <taxon>Mycoplasmataceae</taxon>
        <taxon>Mycoplasma</taxon>
    </lineage>
</organism>
<dbReference type="PANTHER" id="PTHR10000:SF8">
    <property type="entry name" value="HAD SUPERFAMILY HYDROLASE-LIKE, TYPE 3"/>
    <property type="match status" value="1"/>
</dbReference>
<dbReference type="Proteomes" id="UP001237011">
    <property type="component" value="Chromosome"/>
</dbReference>
<evidence type="ECO:0000313" key="2">
    <source>
        <dbReference type="Proteomes" id="UP001237011"/>
    </source>
</evidence>
<dbReference type="InterPro" id="IPR000150">
    <property type="entry name" value="Cof"/>
</dbReference>